<protein>
    <recommendedName>
        <fullName evidence="4">Lipoprotein</fullName>
    </recommendedName>
</protein>
<evidence type="ECO:0000256" key="1">
    <source>
        <dbReference type="SAM" id="Phobius"/>
    </source>
</evidence>
<dbReference type="PROSITE" id="PS51257">
    <property type="entry name" value="PROKAR_LIPOPROTEIN"/>
    <property type="match status" value="1"/>
</dbReference>
<keyword evidence="1" id="KW-1133">Transmembrane helix</keyword>
<feature type="transmembrane region" description="Helical" evidence="1">
    <location>
        <begin position="6"/>
        <end position="23"/>
    </location>
</feature>
<keyword evidence="1" id="KW-0812">Transmembrane</keyword>
<name>A0A6G5QIY6_9BACT</name>
<gene>
    <name evidence="2" type="ORF">CMUC_1932</name>
</gene>
<proteinExistence type="predicted"/>
<keyword evidence="1" id="KW-0472">Membrane</keyword>
<evidence type="ECO:0008006" key="4">
    <source>
        <dbReference type="Google" id="ProtNLM"/>
    </source>
</evidence>
<organism evidence="2 3">
    <name type="scientific">Campylobacter mucosalis CCUG 21559</name>
    <dbReference type="NCBI Taxonomy" id="1032067"/>
    <lineage>
        <taxon>Bacteria</taxon>
        <taxon>Pseudomonadati</taxon>
        <taxon>Campylobacterota</taxon>
        <taxon>Epsilonproteobacteria</taxon>
        <taxon>Campylobacterales</taxon>
        <taxon>Campylobacteraceae</taxon>
        <taxon>Campylobacter</taxon>
    </lineage>
</organism>
<dbReference type="EMBL" id="CP012542">
    <property type="protein sequence ID" value="QCD45673.1"/>
    <property type="molecule type" value="Genomic_DNA"/>
</dbReference>
<dbReference type="AlphaFoldDB" id="A0A6G5QIY6"/>
<dbReference type="RefSeq" id="WP_171994309.1">
    <property type="nucleotide sequence ID" value="NZ_CP012542.1"/>
</dbReference>
<dbReference type="Proteomes" id="UP000503264">
    <property type="component" value="Chromosome"/>
</dbReference>
<keyword evidence="3" id="KW-1185">Reference proteome</keyword>
<reference evidence="2 3" key="1">
    <citation type="submission" date="2016-07" db="EMBL/GenBank/DDBJ databases">
        <title>Comparative genomics of the Campylobacter concisus group.</title>
        <authorList>
            <person name="Miller W.G."/>
            <person name="Yee E."/>
            <person name="Chapman M.H."/>
            <person name="Huynh S."/>
            <person name="Bono J.L."/>
            <person name="On S.L.W."/>
            <person name="StLeger J."/>
            <person name="Foster G."/>
            <person name="Parker C.T."/>
        </authorList>
    </citation>
    <scope>NUCLEOTIDE SEQUENCE [LARGE SCALE GENOMIC DNA]</scope>
    <source>
        <strain evidence="2 3">CCUG 21559</strain>
    </source>
</reference>
<evidence type="ECO:0000313" key="3">
    <source>
        <dbReference type="Proteomes" id="UP000503264"/>
    </source>
</evidence>
<sequence>MKFGSIVSFLMIVIGLSGCYIGAPSYEIFAKNMNLNAKINSPIVHKWKNREIYDENRFIYKINWNKEGCVVGFLTNRDDKPEVVQEWIILSGKEFCKDRQKWACCF</sequence>
<accession>A0A6G5QIY6</accession>
<evidence type="ECO:0000313" key="2">
    <source>
        <dbReference type="EMBL" id="QCD45673.1"/>
    </source>
</evidence>